<dbReference type="EMBL" id="BARW01006309">
    <property type="protein sequence ID" value="GAI87726.1"/>
    <property type="molecule type" value="Genomic_DNA"/>
</dbReference>
<name>X1T8L7_9ZZZZ</name>
<gene>
    <name evidence="1" type="ORF">S12H4_13249</name>
</gene>
<protein>
    <submittedName>
        <fullName evidence="1">Uncharacterized protein</fullName>
    </submittedName>
</protein>
<evidence type="ECO:0000313" key="1">
    <source>
        <dbReference type="EMBL" id="GAI87726.1"/>
    </source>
</evidence>
<feature type="non-terminal residue" evidence="1">
    <location>
        <position position="1"/>
    </location>
</feature>
<organism evidence="1">
    <name type="scientific">marine sediment metagenome</name>
    <dbReference type="NCBI Taxonomy" id="412755"/>
    <lineage>
        <taxon>unclassified sequences</taxon>
        <taxon>metagenomes</taxon>
        <taxon>ecological metagenomes</taxon>
    </lineage>
</organism>
<reference evidence="1" key="1">
    <citation type="journal article" date="2014" name="Front. Microbiol.">
        <title>High frequency of phylogenetically diverse reductive dehalogenase-homologous genes in deep subseafloor sedimentary metagenomes.</title>
        <authorList>
            <person name="Kawai M."/>
            <person name="Futagami T."/>
            <person name="Toyoda A."/>
            <person name="Takaki Y."/>
            <person name="Nishi S."/>
            <person name="Hori S."/>
            <person name="Arai W."/>
            <person name="Tsubouchi T."/>
            <person name="Morono Y."/>
            <person name="Uchiyama I."/>
            <person name="Ito T."/>
            <person name="Fujiyama A."/>
            <person name="Inagaki F."/>
            <person name="Takami H."/>
        </authorList>
    </citation>
    <scope>NUCLEOTIDE SEQUENCE</scope>
    <source>
        <strain evidence="1">Expedition CK06-06</strain>
    </source>
</reference>
<accession>X1T8L7</accession>
<sequence>VHQVKRDGKVINNDNLEVGVQIRETYLDQRIKIMLFGIMEDLNDHCRYPGHSYGADGHTISISGPRVDFAKVLRAKFNRSRGQYPENNPYILMIDGNLILGSQDANTRALASAFQPQVNTRFSAAVLVNYHSNFDNLNLIYDFKVVPNPFAKFPISKEFERLFSRSN</sequence>
<dbReference type="AlphaFoldDB" id="X1T8L7"/>
<proteinExistence type="predicted"/>
<comment type="caution">
    <text evidence="1">The sequence shown here is derived from an EMBL/GenBank/DDBJ whole genome shotgun (WGS) entry which is preliminary data.</text>
</comment>